<dbReference type="SUPFAM" id="SSF51230">
    <property type="entry name" value="Single hybrid motif"/>
    <property type="match status" value="1"/>
</dbReference>
<dbReference type="OrthoDB" id="163546at2"/>
<evidence type="ECO:0000313" key="3">
    <source>
        <dbReference type="EMBL" id="BAS29030.1"/>
    </source>
</evidence>
<dbReference type="InterPro" id="IPR050709">
    <property type="entry name" value="Biotin_Carboxyl_Carrier/Decarb"/>
</dbReference>
<evidence type="ECO:0000259" key="2">
    <source>
        <dbReference type="PROSITE" id="PS50968"/>
    </source>
</evidence>
<accession>A0A0K2SPI0</accession>
<gene>
    <name evidence="3" type="ORF">LIP_3213</name>
</gene>
<dbReference type="Proteomes" id="UP000065807">
    <property type="component" value="Chromosome"/>
</dbReference>
<name>A0A0K2SPI0_LIMPI</name>
<proteinExistence type="predicted"/>
<dbReference type="Gene3D" id="2.40.50.100">
    <property type="match status" value="1"/>
</dbReference>
<dbReference type="KEGG" id="lpil:LIP_3213"/>
<dbReference type="PROSITE" id="PS50968">
    <property type="entry name" value="BIOTINYL_LIPOYL"/>
    <property type="match status" value="1"/>
</dbReference>
<dbReference type="InterPro" id="IPR000089">
    <property type="entry name" value="Biotin_lipoyl"/>
</dbReference>
<dbReference type="PANTHER" id="PTHR45266:SF3">
    <property type="entry name" value="OXALOACETATE DECARBOXYLASE ALPHA CHAIN"/>
    <property type="match status" value="1"/>
</dbReference>
<protein>
    <submittedName>
        <fullName evidence="3">Acetyl-CoA carboxylase</fullName>
    </submittedName>
</protein>
<keyword evidence="1" id="KW-0092">Biotin</keyword>
<dbReference type="RefSeq" id="WP_068140253.1">
    <property type="nucleotide sequence ID" value="NZ_AP014924.1"/>
</dbReference>
<dbReference type="EMBL" id="AP014924">
    <property type="protein sequence ID" value="BAS29030.1"/>
    <property type="molecule type" value="Genomic_DNA"/>
</dbReference>
<dbReference type="CDD" id="cd06850">
    <property type="entry name" value="biotinyl_domain"/>
    <property type="match status" value="1"/>
</dbReference>
<dbReference type="AlphaFoldDB" id="A0A0K2SPI0"/>
<sequence>MKQVLSDMAGILLEVKVGPGDEVRPGQEVAVLESMKMQIPVQSAEAGVVRSIHVQPGHFVNQGDPLLDLE</sequence>
<evidence type="ECO:0000256" key="1">
    <source>
        <dbReference type="ARBA" id="ARBA00023267"/>
    </source>
</evidence>
<organism evidence="3 4">
    <name type="scientific">Limnochorda pilosa</name>
    <dbReference type="NCBI Taxonomy" id="1555112"/>
    <lineage>
        <taxon>Bacteria</taxon>
        <taxon>Bacillati</taxon>
        <taxon>Bacillota</taxon>
        <taxon>Limnochordia</taxon>
        <taxon>Limnochordales</taxon>
        <taxon>Limnochordaceae</taxon>
        <taxon>Limnochorda</taxon>
    </lineage>
</organism>
<dbReference type="STRING" id="1555112.LIP_3213"/>
<dbReference type="Pfam" id="PF00364">
    <property type="entry name" value="Biotin_lipoyl"/>
    <property type="match status" value="1"/>
</dbReference>
<feature type="domain" description="Lipoyl-binding" evidence="2">
    <location>
        <begin position="1"/>
        <end position="70"/>
    </location>
</feature>
<keyword evidence="4" id="KW-1185">Reference proteome</keyword>
<dbReference type="PANTHER" id="PTHR45266">
    <property type="entry name" value="OXALOACETATE DECARBOXYLASE ALPHA CHAIN"/>
    <property type="match status" value="1"/>
</dbReference>
<evidence type="ECO:0000313" key="4">
    <source>
        <dbReference type="Proteomes" id="UP000065807"/>
    </source>
</evidence>
<reference evidence="4" key="1">
    <citation type="submission" date="2015-07" db="EMBL/GenBank/DDBJ databases">
        <title>Complete genome sequence and phylogenetic analysis of Limnochorda pilosa.</title>
        <authorList>
            <person name="Watanabe M."/>
            <person name="Kojima H."/>
            <person name="Fukui M."/>
        </authorList>
    </citation>
    <scope>NUCLEOTIDE SEQUENCE [LARGE SCALE GENOMIC DNA]</scope>
    <source>
        <strain evidence="4">HC45</strain>
    </source>
</reference>
<dbReference type="InterPro" id="IPR011053">
    <property type="entry name" value="Single_hybrid_motif"/>
</dbReference>
<reference evidence="4" key="2">
    <citation type="journal article" date="2016" name="Int. J. Syst. Evol. Microbiol.">
        <title>Complete genome sequence and cell structure of Limnochorda pilosa, a Gram-negative spore-former within the phylum Firmicutes.</title>
        <authorList>
            <person name="Watanabe M."/>
            <person name="Kojima H."/>
            <person name="Fukui M."/>
        </authorList>
    </citation>
    <scope>NUCLEOTIDE SEQUENCE [LARGE SCALE GENOMIC DNA]</scope>
    <source>
        <strain evidence="4">HC45</strain>
    </source>
</reference>